<evidence type="ECO:0000256" key="2">
    <source>
        <dbReference type="ARBA" id="ARBA00001946"/>
    </source>
</evidence>
<keyword evidence="7" id="KW-0479">Metal-binding</keyword>
<dbReference type="GO" id="GO:0004177">
    <property type="term" value="F:aminopeptidase activity"/>
    <property type="evidence" value="ECO:0007669"/>
    <property type="project" value="UniProtKB-KW"/>
</dbReference>
<comment type="cofactor">
    <cofactor evidence="3">
        <name>Zn(2+)</name>
        <dbReference type="ChEBI" id="CHEBI:29105"/>
    </cofactor>
</comment>
<keyword evidence="6" id="KW-0645">Protease</keyword>
<name>A0A9E2L1R2_9SPIR</name>
<evidence type="ECO:0000256" key="6">
    <source>
        <dbReference type="ARBA" id="ARBA00022670"/>
    </source>
</evidence>
<comment type="cofactor">
    <cofactor evidence="1">
        <name>Co(2+)</name>
        <dbReference type="ChEBI" id="CHEBI:48828"/>
    </cofactor>
</comment>
<comment type="cofactor">
    <cofactor evidence="2">
        <name>Mg(2+)</name>
        <dbReference type="ChEBI" id="CHEBI:18420"/>
    </cofactor>
</comment>
<dbReference type="GO" id="GO:0008237">
    <property type="term" value="F:metallopeptidase activity"/>
    <property type="evidence" value="ECO:0007669"/>
    <property type="project" value="UniProtKB-KW"/>
</dbReference>
<keyword evidence="8" id="KW-0378">Hydrolase</keyword>
<dbReference type="GO" id="GO:0046872">
    <property type="term" value="F:metal ion binding"/>
    <property type="evidence" value="ECO:0007669"/>
    <property type="project" value="UniProtKB-KW"/>
</dbReference>
<dbReference type="InterPro" id="IPR035097">
    <property type="entry name" value="M29_N-terminal"/>
</dbReference>
<dbReference type="PRINTS" id="PR00919">
    <property type="entry name" value="THERMOPTASE"/>
</dbReference>
<keyword evidence="5 10" id="KW-0031">Aminopeptidase</keyword>
<comment type="similarity">
    <text evidence="4">Belongs to the peptidase M29 family.</text>
</comment>
<dbReference type="Pfam" id="PF02073">
    <property type="entry name" value="Peptidase_M29"/>
    <property type="match status" value="1"/>
</dbReference>
<evidence type="ECO:0000256" key="1">
    <source>
        <dbReference type="ARBA" id="ARBA00001941"/>
    </source>
</evidence>
<evidence type="ECO:0000256" key="9">
    <source>
        <dbReference type="ARBA" id="ARBA00023049"/>
    </source>
</evidence>
<gene>
    <name evidence="10" type="ORF">IAA16_04435</name>
</gene>
<evidence type="ECO:0000256" key="3">
    <source>
        <dbReference type="ARBA" id="ARBA00001947"/>
    </source>
</evidence>
<dbReference type="Gene3D" id="3.40.1830.10">
    <property type="entry name" value="Thermophilic metalloprotease (M29)"/>
    <property type="match status" value="1"/>
</dbReference>
<reference evidence="10" key="2">
    <citation type="submission" date="2021-04" db="EMBL/GenBank/DDBJ databases">
        <authorList>
            <person name="Gilroy R."/>
        </authorList>
    </citation>
    <scope>NUCLEOTIDE SEQUENCE</scope>
    <source>
        <strain evidence="10">Gambia15-2214</strain>
    </source>
</reference>
<keyword evidence="9" id="KW-0482">Metalloprotease</keyword>
<evidence type="ECO:0000256" key="7">
    <source>
        <dbReference type="ARBA" id="ARBA00022723"/>
    </source>
</evidence>
<dbReference type="SUPFAM" id="SSF144052">
    <property type="entry name" value="Thermophilic metalloprotease-like"/>
    <property type="match status" value="1"/>
</dbReference>
<dbReference type="InterPro" id="IPR000787">
    <property type="entry name" value="Peptidase_M29"/>
</dbReference>
<dbReference type="Proteomes" id="UP000823914">
    <property type="component" value="Unassembled WGS sequence"/>
</dbReference>
<evidence type="ECO:0000256" key="8">
    <source>
        <dbReference type="ARBA" id="ARBA00022801"/>
    </source>
</evidence>
<dbReference type="AlphaFoldDB" id="A0A9E2L1R2"/>
<dbReference type="PANTHER" id="PTHR34448:SF3">
    <property type="entry name" value="AMINOPEPTIDASE AMPS"/>
    <property type="match status" value="1"/>
</dbReference>
<evidence type="ECO:0000256" key="4">
    <source>
        <dbReference type="ARBA" id="ARBA00008236"/>
    </source>
</evidence>
<reference evidence="10" key="1">
    <citation type="journal article" date="2021" name="PeerJ">
        <title>Extensive microbial diversity within the chicken gut microbiome revealed by metagenomics and culture.</title>
        <authorList>
            <person name="Gilroy R."/>
            <person name="Ravi A."/>
            <person name="Getino M."/>
            <person name="Pursley I."/>
            <person name="Horton D.L."/>
            <person name="Alikhan N.F."/>
            <person name="Baker D."/>
            <person name="Gharbi K."/>
            <person name="Hall N."/>
            <person name="Watson M."/>
            <person name="Adriaenssens E.M."/>
            <person name="Foster-Nyarko E."/>
            <person name="Jarju S."/>
            <person name="Secka A."/>
            <person name="Antonio M."/>
            <person name="Oren A."/>
            <person name="Chaudhuri R.R."/>
            <person name="La Ragione R."/>
            <person name="Hildebrand F."/>
            <person name="Pallen M.J."/>
        </authorList>
    </citation>
    <scope>NUCLEOTIDE SEQUENCE</scope>
    <source>
        <strain evidence="10">Gambia15-2214</strain>
    </source>
</reference>
<dbReference type="InterPro" id="IPR052170">
    <property type="entry name" value="M29_Exopeptidase"/>
</dbReference>
<dbReference type="PANTHER" id="PTHR34448">
    <property type="entry name" value="AMINOPEPTIDASE"/>
    <property type="match status" value="1"/>
</dbReference>
<dbReference type="GO" id="GO:0006508">
    <property type="term" value="P:proteolysis"/>
    <property type="evidence" value="ECO:0007669"/>
    <property type="project" value="UniProtKB-KW"/>
</dbReference>
<accession>A0A9E2L1R2</accession>
<dbReference type="EMBL" id="JAHLFV010000104">
    <property type="protein sequence ID" value="MBU3849794.1"/>
    <property type="molecule type" value="Genomic_DNA"/>
</dbReference>
<protein>
    <submittedName>
        <fullName evidence="10">Aminopeptidase</fullName>
    </submittedName>
</protein>
<evidence type="ECO:0000256" key="5">
    <source>
        <dbReference type="ARBA" id="ARBA00022438"/>
    </source>
</evidence>
<sequence length="411" mass="45748">MKQELLKQYARFAVEVGVNPQSCQTLIINAPVEAADFARTCAEVAYEAGAKQVVVYYNDEKLSRIQMERTQVEVLEDVKPTIYRRYLDYFESQGGACILHIIASDPDIYAGIDPEKIARASKARSIATEPYREYVMKDKVQWTIVAIPSEAWAKKVFPQETAHAQEKLWQAIFDVCRVQEGGDVVALWKEHIAQMIHRRYFINSLDIDTLHLTSANGTDLTIGLADHALWKGATSVTPEGYTFIANIPTEEVFTAPHKDRVDGIVYGTKPYVYNGTVIENFWVRFEKGKVVEHHAEKNEEVLGKLLNTDEGARHIGEIALVPASSPINKSGLLFFNTLFDENAACHIAFGAGYPGTVKGGESLSEAELQALGVNKSLVHEDVMIGAEDMTIIATSKSGKETLIFEKGEWAF</sequence>
<proteinExistence type="inferred from homology"/>
<organism evidence="10 11">
    <name type="scientific">Candidatus Treponema excrementipullorum</name>
    <dbReference type="NCBI Taxonomy" id="2838768"/>
    <lineage>
        <taxon>Bacteria</taxon>
        <taxon>Pseudomonadati</taxon>
        <taxon>Spirochaetota</taxon>
        <taxon>Spirochaetia</taxon>
        <taxon>Spirochaetales</taxon>
        <taxon>Treponemataceae</taxon>
        <taxon>Treponema</taxon>
    </lineage>
</organism>
<comment type="caution">
    <text evidence="10">The sequence shown here is derived from an EMBL/GenBank/DDBJ whole genome shotgun (WGS) entry which is preliminary data.</text>
</comment>
<evidence type="ECO:0000313" key="11">
    <source>
        <dbReference type="Proteomes" id="UP000823914"/>
    </source>
</evidence>
<evidence type="ECO:0000313" key="10">
    <source>
        <dbReference type="EMBL" id="MBU3849794.1"/>
    </source>
</evidence>